<evidence type="ECO:0000313" key="2">
    <source>
        <dbReference type="EMBL" id="PLW06581.1"/>
    </source>
</evidence>
<feature type="region of interest" description="Disordered" evidence="1">
    <location>
        <begin position="70"/>
        <end position="192"/>
    </location>
</feature>
<dbReference type="EMBL" id="PGCJ01001302">
    <property type="protein sequence ID" value="PLW06581.1"/>
    <property type="molecule type" value="Genomic_DNA"/>
</dbReference>
<gene>
    <name evidence="2" type="ORF">PCANC_28855</name>
</gene>
<protein>
    <submittedName>
        <fullName evidence="2">Uncharacterized protein</fullName>
    </submittedName>
</protein>
<feature type="compositionally biased region" description="Gly residues" evidence="1">
    <location>
        <begin position="106"/>
        <end position="125"/>
    </location>
</feature>
<dbReference type="AlphaFoldDB" id="A0A2N5S020"/>
<feature type="compositionally biased region" description="Polar residues" evidence="1">
    <location>
        <begin position="132"/>
        <end position="147"/>
    </location>
</feature>
<dbReference type="STRING" id="200324.A0A2N5S020"/>
<dbReference type="Proteomes" id="UP000235388">
    <property type="component" value="Unassembled WGS sequence"/>
</dbReference>
<name>A0A2N5S020_9BASI</name>
<proteinExistence type="predicted"/>
<comment type="caution">
    <text evidence="2">The sequence shown here is derived from an EMBL/GenBank/DDBJ whole genome shotgun (WGS) entry which is preliminary data.</text>
</comment>
<sequence length="192" mass="20733">MDQMIADEGFMVAFRYNMLVRAKAFAYKVTTDLEAVLAIDIRFLQEDIKAKVKSLTQKLHEIKERDNPYAIGGAKFGFDPKTGKPRPPKNQQKNPDHAQSSRDPSSGGGRGRGGSQGGQGGGWNGGDCQDSQSHGDTTNQWGKSSYNFVDDSNRSSLTGDRGYSGGSKGNQGTHPSVPKAKQLYISSLDGCL</sequence>
<organism evidence="2 3">
    <name type="scientific">Puccinia coronata f. sp. avenae</name>
    <dbReference type="NCBI Taxonomy" id="200324"/>
    <lineage>
        <taxon>Eukaryota</taxon>
        <taxon>Fungi</taxon>
        <taxon>Dikarya</taxon>
        <taxon>Basidiomycota</taxon>
        <taxon>Pucciniomycotina</taxon>
        <taxon>Pucciniomycetes</taxon>
        <taxon>Pucciniales</taxon>
        <taxon>Pucciniaceae</taxon>
        <taxon>Puccinia</taxon>
    </lineage>
</organism>
<evidence type="ECO:0000256" key="1">
    <source>
        <dbReference type="SAM" id="MobiDB-lite"/>
    </source>
</evidence>
<keyword evidence="3" id="KW-1185">Reference proteome</keyword>
<reference evidence="2 3" key="1">
    <citation type="submission" date="2017-11" db="EMBL/GenBank/DDBJ databases">
        <title>De novo assembly and phasing of dikaryotic genomes from two isolates of Puccinia coronata f. sp. avenae, the causal agent of oat crown rust.</title>
        <authorList>
            <person name="Miller M.E."/>
            <person name="Zhang Y."/>
            <person name="Omidvar V."/>
            <person name="Sperschneider J."/>
            <person name="Schwessinger B."/>
            <person name="Raley C."/>
            <person name="Palmer J.M."/>
            <person name="Garnica D."/>
            <person name="Upadhyaya N."/>
            <person name="Rathjen J."/>
            <person name="Taylor J.M."/>
            <person name="Park R.F."/>
            <person name="Dodds P.N."/>
            <person name="Hirsch C.D."/>
            <person name="Kianian S.F."/>
            <person name="Figueroa M."/>
        </authorList>
    </citation>
    <scope>NUCLEOTIDE SEQUENCE [LARGE SCALE GENOMIC DNA]</scope>
    <source>
        <strain evidence="2">12NC29</strain>
    </source>
</reference>
<evidence type="ECO:0000313" key="3">
    <source>
        <dbReference type="Proteomes" id="UP000235388"/>
    </source>
</evidence>
<accession>A0A2N5S020</accession>